<dbReference type="InterPro" id="IPR015943">
    <property type="entry name" value="WD40/YVTN_repeat-like_dom_sf"/>
</dbReference>
<feature type="domain" description="DUF6242" evidence="3">
    <location>
        <begin position="176"/>
        <end position="372"/>
    </location>
</feature>
<name>A0A1I0N214_9BACT</name>
<organism evidence="4 5">
    <name type="scientific">Prevotella aff. ruminicola Tc2-24</name>
    <dbReference type="NCBI Taxonomy" id="81582"/>
    <lineage>
        <taxon>Bacteria</taxon>
        <taxon>Pseudomonadati</taxon>
        <taxon>Bacteroidota</taxon>
        <taxon>Bacteroidia</taxon>
        <taxon>Bacteroidales</taxon>
        <taxon>Prevotellaceae</taxon>
        <taxon>Prevotella</taxon>
    </lineage>
</organism>
<gene>
    <name evidence="4" type="ORF">SAMN04487850_0901</name>
</gene>
<evidence type="ECO:0000259" key="3">
    <source>
        <dbReference type="Pfam" id="PF25852"/>
    </source>
</evidence>
<evidence type="ECO:0000259" key="2">
    <source>
        <dbReference type="Pfam" id="PF19755"/>
    </source>
</evidence>
<accession>A0A1I0N214</accession>
<evidence type="ECO:0000313" key="4">
    <source>
        <dbReference type="EMBL" id="SEV94861.1"/>
    </source>
</evidence>
<feature type="domain" description="DUF6242" evidence="2">
    <location>
        <begin position="41"/>
        <end position="152"/>
    </location>
</feature>
<dbReference type="InterPro" id="IPR036278">
    <property type="entry name" value="Sialidase_sf"/>
</dbReference>
<evidence type="ECO:0000313" key="5">
    <source>
        <dbReference type="Proteomes" id="UP000199373"/>
    </source>
</evidence>
<protein>
    <recommendedName>
        <fullName evidence="6">BNR/Asp-box repeat-containing protein</fullName>
    </recommendedName>
</protein>
<dbReference type="EMBL" id="FOIQ01000002">
    <property type="protein sequence ID" value="SEV94861.1"/>
    <property type="molecule type" value="Genomic_DNA"/>
</dbReference>
<dbReference type="Gene3D" id="2.130.10.10">
    <property type="entry name" value="YVTN repeat-like/Quinoprotein amine dehydrogenase"/>
    <property type="match status" value="1"/>
</dbReference>
<evidence type="ECO:0000256" key="1">
    <source>
        <dbReference type="SAM" id="SignalP"/>
    </source>
</evidence>
<dbReference type="AlphaFoldDB" id="A0A1I0N214"/>
<dbReference type="Proteomes" id="UP000199373">
    <property type="component" value="Unassembled WGS sequence"/>
</dbReference>
<reference evidence="4 5" key="1">
    <citation type="submission" date="2016-10" db="EMBL/GenBank/DDBJ databases">
        <authorList>
            <person name="de Groot N.N."/>
        </authorList>
    </citation>
    <scope>NUCLEOTIDE SEQUENCE [LARGE SCALE GENOMIC DNA]</scope>
    <source>
        <strain evidence="4 5">TC2-24</strain>
    </source>
</reference>
<sequence>MKRYIYTLCLVMASLVLYTSCLGSDDDPEVTFYDDTAITKFMLTTVNRYVHTTTSAGKDSVYKSTLSKMPVFHIDHYQGKIYNTDSLPEDCDLTHVLASISSMNNGTVVIKSLTSDTLNYYSSTDSIDFSKPREIRVYAFNSDIFRTYEVTVNKHQVKTGVLTWEKMGAEDFPVDTEKAKWEQTVKKAGLRQFIGAGAAEAYAFANDGRLMVSKDQGATWTADSLDEASSLLPSKFAFVSWPLATNDSTDYQLLIGTNDQNSTACVVWRKLAEYALESEPSKWVYIPMESYNVYYLPKMENLNLLRYKGHILAIGDNGKIYESRDKGITWKTNKAFTLPSELTAYHLSAATDDNGYLWIKSLDDNCVWRGFLIE</sequence>
<proteinExistence type="predicted"/>
<keyword evidence="5" id="KW-1185">Reference proteome</keyword>
<dbReference type="RefSeq" id="WP_091915014.1">
    <property type="nucleotide sequence ID" value="NZ_FOIQ01000002.1"/>
</dbReference>
<evidence type="ECO:0008006" key="6">
    <source>
        <dbReference type="Google" id="ProtNLM"/>
    </source>
</evidence>
<keyword evidence="1" id="KW-0732">Signal</keyword>
<dbReference type="SUPFAM" id="SSF50939">
    <property type="entry name" value="Sialidases"/>
    <property type="match status" value="1"/>
</dbReference>
<dbReference type="InterPro" id="IPR046209">
    <property type="entry name" value="DUF6242_N"/>
</dbReference>
<dbReference type="InterPro" id="IPR058667">
    <property type="entry name" value="DUF6242_C"/>
</dbReference>
<dbReference type="Pfam" id="PF19755">
    <property type="entry name" value="DUF6242"/>
    <property type="match status" value="1"/>
</dbReference>
<feature type="chain" id="PRO_5011652178" description="BNR/Asp-box repeat-containing protein" evidence="1">
    <location>
        <begin position="24"/>
        <end position="374"/>
    </location>
</feature>
<dbReference type="Pfam" id="PF25852">
    <property type="entry name" value="DUF6242_C"/>
    <property type="match status" value="1"/>
</dbReference>
<feature type="signal peptide" evidence="1">
    <location>
        <begin position="1"/>
        <end position="23"/>
    </location>
</feature>